<dbReference type="EMBL" id="NIBQ01000003">
    <property type="protein sequence ID" value="OUZ30338.1"/>
    <property type="molecule type" value="Genomic_DNA"/>
</dbReference>
<reference evidence="3" key="3">
    <citation type="submission" date="2024-03" db="EMBL/GenBank/DDBJ databases">
        <title>The Genome Sequence of Enterococcus sp. DIV0238c.</title>
        <authorList>
            <consortium name="The Broad Institute Genomics Platform"/>
            <consortium name="The Broad Institute Microbial Omics Core"/>
            <consortium name="The Broad Institute Genomic Center for Infectious Diseases"/>
            <person name="Earl A."/>
            <person name="Manson A."/>
            <person name="Gilmore M."/>
            <person name="Schwartman J."/>
            <person name="Shea T."/>
            <person name="Abouelleil A."/>
            <person name="Cao P."/>
            <person name="Chapman S."/>
            <person name="Cusick C."/>
            <person name="Young S."/>
            <person name="Neafsey D."/>
            <person name="Nusbaum C."/>
            <person name="Birren B."/>
        </authorList>
    </citation>
    <scope>NUCLEOTIDE SEQUENCE</scope>
    <source>
        <strain evidence="3">9D6_DIV0238</strain>
    </source>
</reference>
<reference evidence="2" key="1">
    <citation type="submission" date="2017-05" db="EMBL/GenBank/DDBJ databases">
        <title>The Genome Sequence of Enterococcus sp. 9D6_DIV0238.</title>
        <authorList>
            <consortium name="The Broad Institute Genomics Platform"/>
            <consortium name="The Broad Institute Genomic Center for Infectious Diseases"/>
            <person name="Earl A."/>
            <person name="Manson A."/>
            <person name="Schwartman J."/>
            <person name="Gilmore M."/>
            <person name="Abouelleil A."/>
            <person name="Cao P."/>
            <person name="Chapman S."/>
            <person name="Cusick C."/>
            <person name="Shea T."/>
            <person name="Young S."/>
            <person name="Neafsey D."/>
            <person name="Nusbaum C."/>
            <person name="Birren B."/>
        </authorList>
    </citation>
    <scope>NUCLEOTIDE SEQUENCE [LARGE SCALE GENOMIC DNA]</scope>
    <source>
        <strain evidence="2">9D6_DIV0238</strain>
    </source>
</reference>
<dbReference type="OrthoDB" id="2186567at2"/>
<dbReference type="Proteomes" id="UP000196151">
    <property type="component" value="Chromosome"/>
</dbReference>
<dbReference type="EMBL" id="CP147246">
    <property type="protein sequence ID" value="WYJ94433.1"/>
    <property type="molecule type" value="Genomic_DNA"/>
</dbReference>
<sequence length="171" mass="20092">MRKNWYKLIISFGLICMGVLIFEVQVNAASFDSMKDHVLNGTGELMHPNLYREMTKEEKEDFKDDPNAPTQINRAMTEKEVNEYIYYVEKYQKENDTSEVPYEAYDYVQYIAEKMDKDQSLEITNDLREEAEKFANKQHQKGENQNSSSESSEIRSVVVVLEKFMAIQLFI</sequence>
<organism evidence="2">
    <name type="scientific">Candidatus Enterococcus dunnyi</name>
    <dbReference type="NCBI Taxonomy" id="1834192"/>
    <lineage>
        <taxon>Bacteria</taxon>
        <taxon>Bacillati</taxon>
        <taxon>Bacillota</taxon>
        <taxon>Bacilli</taxon>
        <taxon>Lactobacillales</taxon>
        <taxon>Enterococcaceae</taxon>
        <taxon>Enterococcus</taxon>
    </lineage>
</organism>
<accession>A0A200IZH2</accession>
<evidence type="ECO:0000313" key="2">
    <source>
        <dbReference type="EMBL" id="OUZ30338.1"/>
    </source>
</evidence>
<reference evidence="3" key="2">
    <citation type="submission" date="2017-05" db="EMBL/GenBank/DDBJ databases">
        <authorList>
            <consortium name="The Broad Institute Genomics Platform"/>
            <consortium name="The Broad Institute Genomic Center for Infectious Diseases"/>
            <person name="Earl A."/>
            <person name="Manson A."/>
            <person name="Schwartman J."/>
            <person name="Gilmore M."/>
            <person name="Abouelleil A."/>
            <person name="Cao P."/>
            <person name="Chapman S."/>
            <person name="Cusick C."/>
            <person name="Shea T."/>
            <person name="Young S."/>
            <person name="Neafsey D."/>
            <person name="Nusbaum C."/>
            <person name="Birren B."/>
        </authorList>
    </citation>
    <scope>NUCLEOTIDE SEQUENCE</scope>
    <source>
        <strain evidence="3">9D6_DIV0238</strain>
    </source>
</reference>
<keyword evidence="4" id="KW-1185">Reference proteome</keyword>
<dbReference type="RefSeq" id="WP_087641719.1">
    <property type="nucleotide sequence ID" value="NZ_CP147246.1"/>
</dbReference>
<proteinExistence type="predicted"/>
<protein>
    <submittedName>
        <fullName evidence="2">Uncharacterized protein</fullName>
    </submittedName>
</protein>
<evidence type="ECO:0000256" key="1">
    <source>
        <dbReference type="SAM" id="MobiDB-lite"/>
    </source>
</evidence>
<evidence type="ECO:0000313" key="4">
    <source>
        <dbReference type="Proteomes" id="UP000196151"/>
    </source>
</evidence>
<feature type="region of interest" description="Disordered" evidence="1">
    <location>
        <begin position="132"/>
        <end position="152"/>
    </location>
</feature>
<dbReference type="AlphaFoldDB" id="A0A200IZH2"/>
<name>A0A200IZH2_9ENTE</name>
<evidence type="ECO:0000313" key="3">
    <source>
        <dbReference type="EMBL" id="WYJ94433.1"/>
    </source>
</evidence>
<gene>
    <name evidence="3" type="ORF">A5889_001946</name>
    <name evidence="2" type="ORF">A5889_002626</name>
</gene>